<keyword evidence="2" id="KW-0472">Membrane</keyword>
<dbReference type="Gene3D" id="2.60.40.10">
    <property type="entry name" value="Immunoglobulins"/>
    <property type="match status" value="2"/>
</dbReference>
<accession>A0A7X2TGD2</accession>
<dbReference type="PANTHER" id="PTHR45982:SF1">
    <property type="entry name" value="REGULATOR OF CHROMOSOME CONDENSATION"/>
    <property type="match status" value="1"/>
</dbReference>
<dbReference type="InterPro" id="IPR003961">
    <property type="entry name" value="FN3_dom"/>
</dbReference>
<feature type="region of interest" description="Disordered" evidence="1">
    <location>
        <begin position="110"/>
        <end position="183"/>
    </location>
</feature>
<feature type="compositionally biased region" description="Basic residues" evidence="1">
    <location>
        <begin position="173"/>
        <end position="183"/>
    </location>
</feature>
<dbReference type="InterPro" id="IPR010982">
    <property type="entry name" value="Lambda_DNA-bd_dom_sf"/>
</dbReference>
<comment type="caution">
    <text evidence="4">The sequence shown here is derived from an EMBL/GenBank/DDBJ whole genome shotgun (WGS) entry which is preliminary data.</text>
</comment>
<reference evidence="4 5" key="1">
    <citation type="submission" date="2019-08" db="EMBL/GenBank/DDBJ databases">
        <title>In-depth cultivation of the pig gut microbiome towards novel bacterial diversity and tailored functional studies.</title>
        <authorList>
            <person name="Wylensek D."/>
            <person name="Hitch T.C.A."/>
            <person name="Clavel T."/>
        </authorList>
    </citation>
    <scope>NUCLEOTIDE SEQUENCE [LARGE SCALE GENOMIC DNA]</scope>
    <source>
        <strain evidence="4 5">Oil+RF-744-GAM-WT-6</strain>
    </source>
</reference>
<feature type="compositionally biased region" description="Basic and acidic residues" evidence="1">
    <location>
        <begin position="110"/>
        <end position="135"/>
    </location>
</feature>
<dbReference type="PROSITE" id="PS50943">
    <property type="entry name" value="HTH_CROC1"/>
    <property type="match status" value="1"/>
</dbReference>
<dbReference type="InterPro" id="IPR051553">
    <property type="entry name" value="Ran_GTPase-activating"/>
</dbReference>
<dbReference type="GO" id="GO:0003677">
    <property type="term" value="F:DNA binding"/>
    <property type="evidence" value="ECO:0007669"/>
    <property type="project" value="InterPro"/>
</dbReference>
<dbReference type="SMART" id="SM00530">
    <property type="entry name" value="HTH_XRE"/>
    <property type="match status" value="1"/>
</dbReference>
<organism evidence="4 5">
    <name type="scientific">Stecheria intestinalis</name>
    <dbReference type="NCBI Taxonomy" id="2606630"/>
    <lineage>
        <taxon>Bacteria</taxon>
        <taxon>Bacillati</taxon>
        <taxon>Bacillota</taxon>
        <taxon>Erysipelotrichia</taxon>
        <taxon>Erysipelotrichales</taxon>
        <taxon>Erysipelotrichaceae</taxon>
        <taxon>Stecheria</taxon>
    </lineage>
</organism>
<dbReference type="EMBL" id="VUMN01000013">
    <property type="protein sequence ID" value="MSS58608.1"/>
    <property type="molecule type" value="Genomic_DNA"/>
</dbReference>
<feature type="compositionally biased region" description="Gly residues" evidence="1">
    <location>
        <begin position="777"/>
        <end position="787"/>
    </location>
</feature>
<name>A0A7X2TGD2_9FIRM</name>
<dbReference type="SUPFAM" id="SSF50985">
    <property type="entry name" value="RCC1/BLIP-II"/>
    <property type="match status" value="1"/>
</dbReference>
<dbReference type="AlphaFoldDB" id="A0A7X2TGD2"/>
<evidence type="ECO:0000259" key="3">
    <source>
        <dbReference type="PROSITE" id="PS50943"/>
    </source>
</evidence>
<feature type="compositionally biased region" description="Polar residues" evidence="1">
    <location>
        <begin position="138"/>
        <end position="148"/>
    </location>
</feature>
<evidence type="ECO:0000256" key="2">
    <source>
        <dbReference type="SAM" id="Phobius"/>
    </source>
</evidence>
<dbReference type="GO" id="GO:0005737">
    <property type="term" value="C:cytoplasm"/>
    <property type="evidence" value="ECO:0007669"/>
    <property type="project" value="TreeGrafter"/>
</dbReference>
<gene>
    <name evidence="4" type="ORF">FYJ51_06785</name>
</gene>
<dbReference type="GO" id="GO:0005085">
    <property type="term" value="F:guanyl-nucleotide exchange factor activity"/>
    <property type="evidence" value="ECO:0007669"/>
    <property type="project" value="TreeGrafter"/>
</dbReference>
<proteinExistence type="predicted"/>
<dbReference type="SUPFAM" id="SSF49265">
    <property type="entry name" value="Fibronectin type III"/>
    <property type="match status" value="1"/>
</dbReference>
<dbReference type="Proteomes" id="UP000461880">
    <property type="component" value="Unassembled WGS sequence"/>
</dbReference>
<feature type="domain" description="HTH cro/C1-type" evidence="3">
    <location>
        <begin position="9"/>
        <end position="63"/>
    </location>
</feature>
<evidence type="ECO:0000313" key="4">
    <source>
        <dbReference type="EMBL" id="MSS58608.1"/>
    </source>
</evidence>
<dbReference type="Pfam" id="PF01381">
    <property type="entry name" value="HTH_3"/>
    <property type="match status" value="1"/>
</dbReference>
<protein>
    <submittedName>
        <fullName evidence="4">Helix-turn-helix domain-containing protein</fullName>
    </submittedName>
</protein>
<dbReference type="Gene3D" id="2.130.10.30">
    <property type="entry name" value="Regulator of chromosome condensation 1/beta-lactamase-inhibitor protein II"/>
    <property type="match status" value="1"/>
</dbReference>
<keyword evidence="2" id="KW-0812">Transmembrane</keyword>
<keyword evidence="5" id="KW-1185">Reference proteome</keyword>
<dbReference type="InterPro" id="IPR001387">
    <property type="entry name" value="Cro/C1-type_HTH"/>
</dbReference>
<dbReference type="InterPro" id="IPR009091">
    <property type="entry name" value="RCC1/BLIP-II"/>
</dbReference>
<feature type="compositionally biased region" description="Acidic residues" evidence="1">
    <location>
        <begin position="153"/>
        <end position="167"/>
    </location>
</feature>
<dbReference type="SUPFAM" id="SSF47413">
    <property type="entry name" value="lambda repressor-like DNA-binding domains"/>
    <property type="match status" value="1"/>
</dbReference>
<dbReference type="InterPro" id="IPR013783">
    <property type="entry name" value="Ig-like_fold"/>
</dbReference>
<dbReference type="RefSeq" id="WP_154504429.1">
    <property type="nucleotide sequence ID" value="NZ_VUMN01000013.1"/>
</dbReference>
<dbReference type="Gene3D" id="1.10.260.40">
    <property type="entry name" value="lambda repressor-like DNA-binding domains"/>
    <property type="match status" value="1"/>
</dbReference>
<evidence type="ECO:0000256" key="1">
    <source>
        <dbReference type="SAM" id="MobiDB-lite"/>
    </source>
</evidence>
<sequence length="787" mass="82833">MENRLPEKLTALRKHLNYAQGDLAARLGVTVQEYMNWENGNSVPSIFLLKALADLYGVPLQDLADNARSVTLPRLDEDFDSVQIPFADLMNPDAQPGNINQTRMDIDQTMRFEENTPKTDDTLEVTKTRDLRDAASADSGSFESTTVNRIVDDDSEEGEEAEEEEEVKEAPRKPKQAAAKKKQPAKMDQKRLYLLIAIAAAAVILIVMIVNMLGGRSSDTLSAGDTNRLALGNTFSIYVEDGGDVTKMGTSVPAIETGDLVQVSAGPTWAIGLKKDGTATCAGSSSACSVSKWTDLTMVAAGTSHSAAVKSDGTVVCSGSDDACSVSDWTNISKVYAGNEFTIGMTTDKTLKVAGTLSVSSQLESLTKVQSVSISDSYILVLFSNGTVSCYSISGTAPDTSKWSGMTQVAAGNTFVAGLSGGKITVISDSDDSKISDSIKNFSGVKYIAARGNTLVALSSSGTIVGAGDNNYSVYTESSEAAPTPSAETEKLAQAANVQFSVTAANLTITWNAVQNADYYTVTVSTTPQTSVKAAKNSASISSDKLDNGTTYTITITSCSNNTDKYANSDALSVSYTYTANQIKLATPSAKAVQSSSNTDVTVSWDAVPNADSYTVQFQDYSNTVKDTSVTLSNMPVGTYTIQVIANPADGEKKYASSDAGSVSIEVKTITTPLGTTSLNSYAVNPDHSWTITWNAVSGAASYNVTINSVTHNTTTNSINWTDALSNGTSYSITVEAVPADTTKYSSSTSNLGNITYQYTDPTPTPTPAPTATPDSGSGGDGQNGSN</sequence>
<evidence type="ECO:0000313" key="5">
    <source>
        <dbReference type="Proteomes" id="UP000461880"/>
    </source>
</evidence>
<keyword evidence="2" id="KW-1133">Transmembrane helix</keyword>
<dbReference type="SMART" id="SM00060">
    <property type="entry name" value="FN3"/>
    <property type="match status" value="3"/>
</dbReference>
<dbReference type="PANTHER" id="PTHR45982">
    <property type="entry name" value="REGULATOR OF CHROMOSOME CONDENSATION"/>
    <property type="match status" value="1"/>
</dbReference>
<dbReference type="InterPro" id="IPR036116">
    <property type="entry name" value="FN3_sf"/>
</dbReference>
<feature type="transmembrane region" description="Helical" evidence="2">
    <location>
        <begin position="192"/>
        <end position="213"/>
    </location>
</feature>
<feature type="compositionally biased region" description="Polar residues" evidence="1">
    <location>
        <begin position="743"/>
        <end position="759"/>
    </location>
</feature>
<dbReference type="CDD" id="cd00093">
    <property type="entry name" value="HTH_XRE"/>
    <property type="match status" value="1"/>
</dbReference>
<feature type="region of interest" description="Disordered" evidence="1">
    <location>
        <begin position="743"/>
        <end position="787"/>
    </location>
</feature>